<dbReference type="Pfam" id="PF02225">
    <property type="entry name" value="PA"/>
    <property type="match status" value="1"/>
</dbReference>
<protein>
    <submittedName>
        <fullName evidence="12">Aminopeptidase Y</fullName>
        <ecNumber evidence="12">3.4.11.15</ecNumber>
    </submittedName>
</protein>
<reference evidence="12 13" key="2">
    <citation type="journal article" date="2010" name="Stand. Genomic Sci.">
        <title>Complete genome sequence of Gordonia bronchialis type strain (3410).</title>
        <authorList>
            <person name="Ivanova N."/>
            <person name="Sikorski J."/>
            <person name="Jando M."/>
            <person name="Lapidus A."/>
            <person name="Nolan M."/>
            <person name="Lucas S."/>
            <person name="Del Rio T.G."/>
            <person name="Tice H."/>
            <person name="Copeland A."/>
            <person name="Cheng J.F."/>
            <person name="Chen F."/>
            <person name="Bruce D."/>
            <person name="Goodwin L."/>
            <person name="Pitluck S."/>
            <person name="Mavromatis K."/>
            <person name="Ovchinnikova G."/>
            <person name="Pati A."/>
            <person name="Chen A."/>
            <person name="Palaniappan K."/>
            <person name="Land M."/>
            <person name="Hauser L."/>
            <person name="Chang Y.J."/>
            <person name="Jeffries C.D."/>
            <person name="Chain P."/>
            <person name="Saunders E."/>
            <person name="Han C."/>
            <person name="Detter J.C."/>
            <person name="Brettin T."/>
            <person name="Rohde M."/>
            <person name="Goker M."/>
            <person name="Bristow J."/>
            <person name="Eisen J.A."/>
            <person name="Markowitz V."/>
            <person name="Hugenholtz P."/>
            <person name="Klenk H.P."/>
            <person name="Kyrpides N.C."/>
        </authorList>
    </citation>
    <scope>NUCLEOTIDE SEQUENCE [LARGE SCALE GENOMIC DNA]</scope>
    <source>
        <strain evidence="13">ATCC 25592 / DSM 43247 / BCRC 13721 / JCM 3198 / KCTC 3076 / NBRC 16047 / NCTC 10667</strain>
    </source>
</reference>
<evidence type="ECO:0000256" key="6">
    <source>
        <dbReference type="ARBA" id="ARBA00022801"/>
    </source>
</evidence>
<dbReference type="GO" id="GO:0046872">
    <property type="term" value="F:metal ion binding"/>
    <property type="evidence" value="ECO:0007669"/>
    <property type="project" value="UniProtKB-KW"/>
</dbReference>
<keyword evidence="5 9" id="KW-0732">Signal</keyword>
<comment type="similarity">
    <text evidence="1">Belongs to the peptidase M28 family. M28A subfamily.</text>
</comment>
<feature type="signal peptide" evidence="9">
    <location>
        <begin position="1"/>
        <end position="33"/>
    </location>
</feature>
<name>D0LBW5_GORB4</name>
<evidence type="ECO:0000313" key="13">
    <source>
        <dbReference type="Proteomes" id="UP000001219"/>
    </source>
</evidence>
<dbReference type="Gene3D" id="3.50.30.30">
    <property type="match status" value="1"/>
</dbReference>
<dbReference type="STRING" id="526226.Gbro_3147"/>
<dbReference type="InterPro" id="IPR045175">
    <property type="entry name" value="M28_fam"/>
</dbReference>
<dbReference type="eggNOG" id="COG2234">
    <property type="taxonomic scope" value="Bacteria"/>
</dbReference>
<evidence type="ECO:0000259" key="11">
    <source>
        <dbReference type="Pfam" id="PF04389"/>
    </source>
</evidence>
<dbReference type="InterPro" id="IPR041756">
    <property type="entry name" value="M28_SGAP-like"/>
</dbReference>
<gene>
    <name evidence="12" type="ordered locus">Gbro_3147</name>
</gene>
<evidence type="ECO:0000313" key="12">
    <source>
        <dbReference type="EMBL" id="ACY22352.1"/>
    </source>
</evidence>
<dbReference type="CDD" id="cd03876">
    <property type="entry name" value="M28_SGAP_like"/>
    <property type="match status" value="1"/>
</dbReference>
<keyword evidence="4" id="KW-0479">Metal-binding</keyword>
<keyword evidence="7" id="KW-0862">Zinc</keyword>
<dbReference type="HOGENOM" id="CLU_024336_0_2_11"/>
<dbReference type="GO" id="GO:0008235">
    <property type="term" value="F:metalloexopeptidase activity"/>
    <property type="evidence" value="ECO:0007669"/>
    <property type="project" value="InterPro"/>
</dbReference>
<feature type="region of interest" description="Disordered" evidence="8">
    <location>
        <begin position="40"/>
        <end position="60"/>
    </location>
</feature>
<feature type="domain" description="PA" evidence="10">
    <location>
        <begin position="163"/>
        <end position="246"/>
    </location>
</feature>
<evidence type="ECO:0000256" key="9">
    <source>
        <dbReference type="SAM" id="SignalP"/>
    </source>
</evidence>
<sequence length="513" mass="53210">MTCVKRKPAAEAFAVPRSLCPLIMMLIVALALAACPTHDTSESREQSTPRASSPQVPAPVDVLTPDSLARAVTLDNVMRHVEALQTVAGANHGNRAAGTPGYDASVDYVAGLLRAAGFRVSTPAFDYTRYDAGPVDLRADGAAVEATVLEYSPGTGRAPVTGAPVVVGGLGCAANDFPASVRDSVAVITRGGCEFVRKARAAQTAGARAVIIVNNAPEKLSGATLGTENPPTIPVVGVASGDAERITHARSISLAVTAETRKIVSRNVIAQTTTGDPSDVVLAGAHLDSVEAGPGINDNGTGTAAVLETALRLGSAPRVPHAVRFAFWGAEEDGLIGSTRYVESLDDQQRRALALYLNFDMLGSPNGGFFVYDGDDSARDGAGPGPTGSAGIERVFTRFYDTFYRGRQIVDAPTDFDGRSDYGPFIEIGVPAGGVLTGAEGIKTPEQARLWGGTAGQPFDAHYHSPGDTVANVNRDIFGINVSAVAYGVATYALSTAGPDGVPGPAERQRRPR</sequence>
<dbReference type="Proteomes" id="UP000001219">
    <property type="component" value="Chromosome"/>
</dbReference>
<dbReference type="GO" id="GO:0006508">
    <property type="term" value="P:proteolysis"/>
    <property type="evidence" value="ECO:0007669"/>
    <property type="project" value="UniProtKB-KW"/>
</dbReference>
<dbReference type="PROSITE" id="PS51257">
    <property type="entry name" value="PROKAR_LIPOPROTEIN"/>
    <property type="match status" value="1"/>
</dbReference>
<dbReference type="InterPro" id="IPR007484">
    <property type="entry name" value="Peptidase_M28"/>
</dbReference>
<keyword evidence="13" id="KW-1185">Reference proteome</keyword>
<evidence type="ECO:0000256" key="7">
    <source>
        <dbReference type="ARBA" id="ARBA00022833"/>
    </source>
</evidence>
<organism evidence="12 13">
    <name type="scientific">Gordonia bronchialis (strain ATCC 25592 / DSM 43247 / BCRC 13721 / JCM 3198 / KCTC 3076 / NBRC 16047 / NCTC 10667)</name>
    <name type="common">Rhodococcus bronchialis</name>
    <dbReference type="NCBI Taxonomy" id="526226"/>
    <lineage>
        <taxon>Bacteria</taxon>
        <taxon>Bacillati</taxon>
        <taxon>Actinomycetota</taxon>
        <taxon>Actinomycetes</taxon>
        <taxon>Mycobacteriales</taxon>
        <taxon>Gordoniaceae</taxon>
        <taxon>Gordonia</taxon>
    </lineage>
</organism>
<dbReference type="Gene3D" id="3.40.630.10">
    <property type="entry name" value="Zn peptidases"/>
    <property type="match status" value="1"/>
</dbReference>
<keyword evidence="2 12" id="KW-0031">Aminopeptidase</keyword>
<feature type="chain" id="PRO_5003010444" evidence="9">
    <location>
        <begin position="34"/>
        <end position="513"/>
    </location>
</feature>
<evidence type="ECO:0000256" key="2">
    <source>
        <dbReference type="ARBA" id="ARBA00022438"/>
    </source>
</evidence>
<evidence type="ECO:0000256" key="1">
    <source>
        <dbReference type="ARBA" id="ARBA00005957"/>
    </source>
</evidence>
<dbReference type="EMBL" id="CP001802">
    <property type="protein sequence ID" value="ACY22352.1"/>
    <property type="molecule type" value="Genomic_DNA"/>
</dbReference>
<dbReference type="RefSeq" id="WP_012834868.1">
    <property type="nucleotide sequence ID" value="NC_013441.1"/>
</dbReference>
<keyword evidence="6 12" id="KW-0378">Hydrolase</keyword>
<feature type="domain" description="Peptidase M28" evidence="11">
    <location>
        <begin position="267"/>
        <end position="485"/>
    </location>
</feature>
<dbReference type="AlphaFoldDB" id="D0LBW5"/>
<proteinExistence type="inferred from homology"/>
<dbReference type="KEGG" id="gbr:Gbro_3147"/>
<reference evidence="13" key="1">
    <citation type="submission" date="2009-10" db="EMBL/GenBank/DDBJ databases">
        <title>The complete chromosome of Gordonia bronchialis DSM 43247.</title>
        <authorList>
            <consortium name="US DOE Joint Genome Institute (JGI-PGF)"/>
            <person name="Lucas S."/>
            <person name="Copeland A."/>
            <person name="Lapidus A."/>
            <person name="Glavina del Rio T."/>
            <person name="Dalin E."/>
            <person name="Tice H."/>
            <person name="Bruce D."/>
            <person name="Goodwin L."/>
            <person name="Pitluck S."/>
            <person name="Kyrpides N."/>
            <person name="Mavromatis K."/>
            <person name="Ivanova N."/>
            <person name="Ovchinnikova G."/>
            <person name="Saunders E."/>
            <person name="Brettin T."/>
            <person name="Detter J.C."/>
            <person name="Han C."/>
            <person name="Larimer F."/>
            <person name="Land M."/>
            <person name="Hauser L."/>
            <person name="Markowitz V."/>
            <person name="Cheng J.-F."/>
            <person name="Hugenholtz P."/>
            <person name="Woyke T."/>
            <person name="Wu D."/>
            <person name="Jando M."/>
            <person name="Schneider S."/>
            <person name="Goeker M."/>
            <person name="Klenk H.-P."/>
            <person name="Eisen J.A."/>
        </authorList>
    </citation>
    <scope>NUCLEOTIDE SEQUENCE [LARGE SCALE GENOMIC DNA]</scope>
    <source>
        <strain evidence="13">ATCC 25592 / DSM 43247 / BCRC 13721 / JCM 3198 / KCTC 3076 / NBRC 16047 / NCTC 10667</strain>
    </source>
</reference>
<evidence type="ECO:0000256" key="3">
    <source>
        <dbReference type="ARBA" id="ARBA00022670"/>
    </source>
</evidence>
<dbReference type="SUPFAM" id="SSF53187">
    <property type="entry name" value="Zn-dependent exopeptidases"/>
    <property type="match status" value="1"/>
</dbReference>
<dbReference type="PANTHER" id="PTHR12147">
    <property type="entry name" value="METALLOPEPTIDASE M28 FAMILY MEMBER"/>
    <property type="match status" value="1"/>
</dbReference>
<dbReference type="InterPro" id="IPR003137">
    <property type="entry name" value="PA_domain"/>
</dbReference>
<evidence type="ECO:0000256" key="4">
    <source>
        <dbReference type="ARBA" id="ARBA00022723"/>
    </source>
</evidence>
<dbReference type="Pfam" id="PF04389">
    <property type="entry name" value="Peptidase_M28"/>
    <property type="match status" value="1"/>
</dbReference>
<evidence type="ECO:0000259" key="10">
    <source>
        <dbReference type="Pfam" id="PF02225"/>
    </source>
</evidence>
<dbReference type="PANTHER" id="PTHR12147:SF26">
    <property type="entry name" value="PEPTIDASE M28 DOMAIN-CONTAINING PROTEIN"/>
    <property type="match status" value="1"/>
</dbReference>
<dbReference type="EC" id="3.4.11.15" evidence="12"/>
<keyword evidence="3" id="KW-0645">Protease</keyword>
<evidence type="ECO:0000256" key="5">
    <source>
        <dbReference type="ARBA" id="ARBA00022729"/>
    </source>
</evidence>
<dbReference type="InterPro" id="IPR046450">
    <property type="entry name" value="PA_dom_sf"/>
</dbReference>
<accession>D0LBW5</accession>
<dbReference type="SUPFAM" id="SSF52025">
    <property type="entry name" value="PA domain"/>
    <property type="match status" value="1"/>
</dbReference>
<dbReference type="GO" id="GO:0004177">
    <property type="term" value="F:aminopeptidase activity"/>
    <property type="evidence" value="ECO:0007669"/>
    <property type="project" value="UniProtKB-KW"/>
</dbReference>
<evidence type="ECO:0000256" key="8">
    <source>
        <dbReference type="SAM" id="MobiDB-lite"/>
    </source>
</evidence>